<organism evidence="1 2">
    <name type="scientific">Mycobacterium tuberculosis</name>
    <dbReference type="NCBI Taxonomy" id="1773"/>
    <lineage>
        <taxon>Bacteria</taxon>
        <taxon>Bacillati</taxon>
        <taxon>Actinomycetota</taxon>
        <taxon>Actinomycetes</taxon>
        <taxon>Mycobacteriales</taxon>
        <taxon>Mycobacteriaceae</taxon>
        <taxon>Mycobacterium</taxon>
        <taxon>Mycobacterium tuberculosis complex</taxon>
    </lineage>
</organism>
<reference evidence="1 2" key="1">
    <citation type="submission" date="2015-03" db="EMBL/GenBank/DDBJ databases">
        <authorList>
            <consortium name="Pathogen Informatics"/>
        </authorList>
    </citation>
    <scope>NUCLEOTIDE SEQUENCE [LARGE SCALE GENOMIC DNA]</scope>
    <source>
        <strain evidence="1 2">Bir 172</strain>
    </source>
</reference>
<gene>
    <name evidence="1" type="ORF">ERS027646_03817</name>
</gene>
<dbReference type="AlphaFoldDB" id="A0A655ASB8"/>
<dbReference type="EMBL" id="CNGE01000981">
    <property type="protein sequence ID" value="CKT57086.1"/>
    <property type="molecule type" value="Genomic_DNA"/>
</dbReference>
<name>A0A655ASB8_MYCTX</name>
<accession>A0A655ASB8</accession>
<dbReference type="Proteomes" id="UP000048948">
    <property type="component" value="Unassembled WGS sequence"/>
</dbReference>
<protein>
    <submittedName>
        <fullName evidence="1">Uncharacterized protein</fullName>
    </submittedName>
</protein>
<evidence type="ECO:0000313" key="1">
    <source>
        <dbReference type="EMBL" id="CKT57086.1"/>
    </source>
</evidence>
<sequence length="251" mass="26797">MVGGRPGGEHRMVCAAQEALRMGAPQSKRRGQHPNLRVLQGFQSDTPGAVVDGTAVVRVDQAVVPQFAALVDVGYARHGQREQLSGQRVAFGMRVEVGHKSGQLGRQRSVEHQIKPAVHVVLERPVRVVPRGVPCRLPDRLLGVSVQPAAQRGADLSTHWPHSEDVLPQKLSSHGIRGGRNGLGVADELGPQPRHLGQHADAGTHVLAAFGVVGGQCRHGPWPQPSTGGGPVMKLRGAHTKPARFSAHFIE</sequence>
<proteinExistence type="predicted"/>
<evidence type="ECO:0000313" key="2">
    <source>
        <dbReference type="Proteomes" id="UP000048948"/>
    </source>
</evidence>